<name>A0A6M3K938_9ZZZZ</name>
<proteinExistence type="predicted"/>
<gene>
    <name evidence="1" type="ORF">MM415A01100_0019</name>
</gene>
<protein>
    <submittedName>
        <fullName evidence="1">Uncharacterized protein</fullName>
    </submittedName>
</protein>
<dbReference type="AlphaFoldDB" id="A0A6M3K938"/>
<sequence length="118" mass="12738">MATQLKPQIQDGLTAPYRDTGVTTASYADAADLDVSLVDKMNIYLKNIHATASLKYKISTSMHVASGHQVVDVPETTLSAGEDAQWYSELPFGRIQVEVINGSAASAWELEAIGKVVR</sequence>
<evidence type="ECO:0000313" key="1">
    <source>
        <dbReference type="EMBL" id="QJA78248.1"/>
    </source>
</evidence>
<accession>A0A6M3K938</accession>
<reference evidence="1" key="1">
    <citation type="submission" date="2020-03" db="EMBL/GenBank/DDBJ databases">
        <title>The deep terrestrial virosphere.</title>
        <authorList>
            <person name="Holmfeldt K."/>
            <person name="Nilsson E."/>
            <person name="Simone D."/>
            <person name="Lopez-Fernandez M."/>
            <person name="Wu X."/>
            <person name="de Brujin I."/>
            <person name="Lundin D."/>
            <person name="Andersson A."/>
            <person name="Bertilsson S."/>
            <person name="Dopson M."/>
        </authorList>
    </citation>
    <scope>NUCLEOTIDE SEQUENCE</scope>
    <source>
        <strain evidence="1">MM415A01100</strain>
    </source>
</reference>
<organism evidence="1">
    <name type="scientific">viral metagenome</name>
    <dbReference type="NCBI Taxonomy" id="1070528"/>
    <lineage>
        <taxon>unclassified sequences</taxon>
        <taxon>metagenomes</taxon>
        <taxon>organismal metagenomes</taxon>
    </lineage>
</organism>
<dbReference type="EMBL" id="MT142327">
    <property type="protein sequence ID" value="QJA78248.1"/>
    <property type="molecule type" value="Genomic_DNA"/>
</dbReference>